<evidence type="ECO:0000313" key="2">
    <source>
        <dbReference type="Proteomes" id="UP000632195"/>
    </source>
</evidence>
<dbReference type="InterPro" id="IPR016181">
    <property type="entry name" value="Acyl_CoA_acyltransferase"/>
</dbReference>
<dbReference type="PANTHER" id="PTHR41700">
    <property type="entry name" value="GCN5-RELATED N-ACETYLTRANSFERASE"/>
    <property type="match status" value="1"/>
</dbReference>
<gene>
    <name evidence="1" type="ORF">GCM10007108_02300</name>
</gene>
<protein>
    <recommendedName>
        <fullName evidence="3">N-acetyltransferase domain-containing protein</fullName>
    </recommendedName>
</protein>
<proteinExistence type="predicted"/>
<comment type="caution">
    <text evidence="1">The sequence shown here is derived from an EMBL/GenBank/DDBJ whole genome shotgun (WGS) entry which is preliminary data.</text>
</comment>
<reference evidence="1" key="1">
    <citation type="journal article" date="2014" name="Int. J. Syst. Evol. Microbiol.">
        <title>Complete genome sequence of Corynebacterium casei LMG S-19264T (=DSM 44701T), isolated from a smear-ripened cheese.</title>
        <authorList>
            <consortium name="US DOE Joint Genome Institute (JGI-PGF)"/>
            <person name="Walter F."/>
            <person name="Albersmeier A."/>
            <person name="Kalinowski J."/>
            <person name="Ruckert C."/>
        </authorList>
    </citation>
    <scope>NUCLEOTIDE SEQUENCE</scope>
    <source>
        <strain evidence="1">JCM 13583</strain>
    </source>
</reference>
<reference evidence="1" key="2">
    <citation type="submission" date="2022-09" db="EMBL/GenBank/DDBJ databases">
        <authorList>
            <person name="Sun Q."/>
            <person name="Ohkuma M."/>
        </authorList>
    </citation>
    <scope>NUCLEOTIDE SEQUENCE</scope>
    <source>
        <strain evidence="1">JCM 13583</strain>
    </source>
</reference>
<organism evidence="1 2">
    <name type="scientific">Thermogymnomonas acidicola</name>
    <dbReference type="NCBI Taxonomy" id="399579"/>
    <lineage>
        <taxon>Archaea</taxon>
        <taxon>Methanobacteriati</taxon>
        <taxon>Thermoplasmatota</taxon>
        <taxon>Thermoplasmata</taxon>
        <taxon>Thermoplasmatales</taxon>
        <taxon>Thermogymnomonas</taxon>
    </lineage>
</organism>
<dbReference type="Gene3D" id="3.40.630.30">
    <property type="match status" value="1"/>
</dbReference>
<dbReference type="InterPro" id="IPR038764">
    <property type="entry name" value="GNAT_N_AcTrfase_prd"/>
</dbReference>
<name>A0AA37BPY6_9ARCH</name>
<evidence type="ECO:0008006" key="3">
    <source>
        <dbReference type="Google" id="ProtNLM"/>
    </source>
</evidence>
<evidence type="ECO:0000313" key="1">
    <source>
        <dbReference type="EMBL" id="GGM67779.1"/>
    </source>
</evidence>
<dbReference type="EMBL" id="BMNY01000001">
    <property type="protein sequence ID" value="GGM67779.1"/>
    <property type="molecule type" value="Genomic_DNA"/>
</dbReference>
<dbReference type="SUPFAM" id="SSF55729">
    <property type="entry name" value="Acyl-CoA N-acyltransferases (Nat)"/>
    <property type="match status" value="1"/>
</dbReference>
<accession>A0AA37BPY6</accession>
<keyword evidence="2" id="KW-1185">Reference proteome</keyword>
<dbReference type="PANTHER" id="PTHR41700:SF1">
    <property type="entry name" value="N-ACETYLTRANSFERASE DOMAIN-CONTAINING PROTEIN"/>
    <property type="match status" value="1"/>
</dbReference>
<dbReference type="Proteomes" id="UP000632195">
    <property type="component" value="Unassembled WGS sequence"/>
</dbReference>
<dbReference type="AlphaFoldDB" id="A0AA37BPY6"/>
<sequence>MLLVITPHFMRETVKRITDPDEIWKIVPVIRSAWGMEDMSSLVKDVVAAMRFHGGIVLGAYDGDRMVGMHFSFPGYRKGRVYLYSHMTGVVDERKYSGIGYALKMEQARIAREMGYSLIAWTFDPAMSLNAYFNLHKLGAIARTYLPNFYGTMEDRINRGMKTDRLVAEWYIGGGQEFRSRGYTIENMEDGRPARKPVTGGEDTIGLAIPTDFAALKERDRTEAVAWRQYIGSTLSSLFNQGYVAVDFGKEPVTHYILTKTDELGENIFRD</sequence>